<accession>A0ACA9S3G1</accession>
<reference evidence="1" key="1">
    <citation type="submission" date="2021-06" db="EMBL/GenBank/DDBJ databases">
        <authorList>
            <person name="Kallberg Y."/>
            <person name="Tangrot J."/>
            <person name="Rosling A."/>
        </authorList>
    </citation>
    <scope>NUCLEOTIDE SEQUENCE</scope>
    <source>
        <strain evidence="1">MA461A</strain>
    </source>
</reference>
<dbReference type="EMBL" id="CAJVQC010090468">
    <property type="protein sequence ID" value="CAG8825392.1"/>
    <property type="molecule type" value="Genomic_DNA"/>
</dbReference>
<sequence length="160" mass="18301">VIIMVIKKLRFVTKNFDVLGYSSTSQLSGHPTLINDSVIFSVVRRVVLYPVVPLVAQFFSSFVETYAYINRVVSYPLFLLCFVGMSIQGLLNALVFSQDIAVARTFQDIKLHWWISIVNSYESHYPHRSHNKSVMDDFSTLGKANDLVELQFLNYKNADI</sequence>
<dbReference type="Proteomes" id="UP000789920">
    <property type="component" value="Unassembled WGS sequence"/>
</dbReference>
<organism evidence="1 2">
    <name type="scientific">Racocetra persica</name>
    <dbReference type="NCBI Taxonomy" id="160502"/>
    <lineage>
        <taxon>Eukaryota</taxon>
        <taxon>Fungi</taxon>
        <taxon>Fungi incertae sedis</taxon>
        <taxon>Mucoromycota</taxon>
        <taxon>Glomeromycotina</taxon>
        <taxon>Glomeromycetes</taxon>
        <taxon>Diversisporales</taxon>
        <taxon>Gigasporaceae</taxon>
        <taxon>Racocetra</taxon>
    </lineage>
</organism>
<proteinExistence type="predicted"/>
<feature type="non-terminal residue" evidence="1">
    <location>
        <position position="1"/>
    </location>
</feature>
<keyword evidence="2" id="KW-1185">Reference proteome</keyword>
<comment type="caution">
    <text evidence="1">The sequence shown here is derived from an EMBL/GenBank/DDBJ whole genome shotgun (WGS) entry which is preliminary data.</text>
</comment>
<evidence type="ECO:0000313" key="1">
    <source>
        <dbReference type="EMBL" id="CAG8825392.1"/>
    </source>
</evidence>
<evidence type="ECO:0000313" key="2">
    <source>
        <dbReference type="Proteomes" id="UP000789920"/>
    </source>
</evidence>
<gene>
    <name evidence="1" type="ORF">RPERSI_LOCUS26476</name>
</gene>
<name>A0ACA9S3G1_9GLOM</name>
<protein>
    <submittedName>
        <fullName evidence="1">18844_t:CDS:1</fullName>
    </submittedName>
</protein>
<feature type="non-terminal residue" evidence="1">
    <location>
        <position position="160"/>
    </location>
</feature>